<dbReference type="Pfam" id="PF02565">
    <property type="entry name" value="RecO_C"/>
    <property type="match status" value="1"/>
</dbReference>
<comment type="caution">
    <text evidence="9">The sequence shown here is derived from an EMBL/GenBank/DDBJ whole genome shotgun (WGS) entry which is preliminary data.</text>
</comment>
<dbReference type="SUPFAM" id="SSF50249">
    <property type="entry name" value="Nucleic acid-binding proteins"/>
    <property type="match status" value="1"/>
</dbReference>
<organism evidence="9 10">
    <name type="scientific">Sorlinia euscelidii</name>
    <dbReference type="NCBI Taxonomy" id="3081148"/>
    <lineage>
        <taxon>Bacteria</taxon>
        <taxon>Pseudomonadati</taxon>
        <taxon>Pseudomonadota</taxon>
        <taxon>Alphaproteobacteria</taxon>
        <taxon>Acetobacterales</taxon>
        <taxon>Acetobacteraceae</taxon>
        <taxon>Sorlinia</taxon>
    </lineage>
</organism>
<evidence type="ECO:0000256" key="5">
    <source>
        <dbReference type="ARBA" id="ARBA00023204"/>
    </source>
</evidence>
<dbReference type="InterPro" id="IPR022572">
    <property type="entry name" value="DNA_rep/recomb_RecO_N"/>
</dbReference>
<dbReference type="Gene3D" id="2.40.50.140">
    <property type="entry name" value="Nucleic acid-binding proteins"/>
    <property type="match status" value="1"/>
</dbReference>
<dbReference type="Gene3D" id="1.20.1440.120">
    <property type="entry name" value="Recombination protein O, C-terminal domain"/>
    <property type="match status" value="1"/>
</dbReference>
<dbReference type="InterPro" id="IPR003717">
    <property type="entry name" value="RecO"/>
</dbReference>
<dbReference type="SUPFAM" id="SSF57863">
    <property type="entry name" value="ArfGap/RecO-like zinc finger"/>
    <property type="match status" value="1"/>
</dbReference>
<name>A0ABU7U5B9_9PROT</name>
<evidence type="ECO:0000256" key="1">
    <source>
        <dbReference type="ARBA" id="ARBA00007452"/>
    </source>
</evidence>
<comment type="similarity">
    <text evidence="1 7">Belongs to the RecO family.</text>
</comment>
<proteinExistence type="inferred from homology"/>
<dbReference type="Pfam" id="PF11967">
    <property type="entry name" value="RecO_N"/>
    <property type="match status" value="1"/>
</dbReference>
<evidence type="ECO:0000256" key="6">
    <source>
        <dbReference type="ARBA" id="ARBA00033409"/>
    </source>
</evidence>
<evidence type="ECO:0000256" key="7">
    <source>
        <dbReference type="HAMAP-Rule" id="MF_00201"/>
    </source>
</evidence>
<protein>
    <recommendedName>
        <fullName evidence="2 7">DNA repair protein RecO</fullName>
    </recommendedName>
    <alternativeName>
        <fullName evidence="6 7">Recombination protein O</fullName>
    </alternativeName>
</protein>
<dbReference type="InterPro" id="IPR042242">
    <property type="entry name" value="RecO_C"/>
</dbReference>
<sequence length="261" mass="27775">MQFDCSAIALSCRRYGEGAAIVHLYTAELGRIAAYVHGGASRRQAAIWQAGALVSCHYTSRLPSQLPQVSGETMLETAAFLMDRPAILAMVNALAALIDQALPEGEPQPDFFAETVSTLVALTRGQGDAASMAYLRWECALLQAAGFGLDLSSCAVTGVTENLIYVSPKSGRAVCADAAGKWRDRLLPLPGFMLTTSGGPSDAHVTARDIRDGARLTDYFLAQHVFGARHLPIPSPRQLLQDRLEKAASVGPGTAENTSQD</sequence>
<evidence type="ECO:0000256" key="2">
    <source>
        <dbReference type="ARBA" id="ARBA00021310"/>
    </source>
</evidence>
<gene>
    <name evidence="7 9" type="primary">recO</name>
    <name evidence="9" type="ORF">DOFOFD_11040</name>
</gene>
<accession>A0ABU7U5B9</accession>
<dbReference type="NCBIfam" id="TIGR00613">
    <property type="entry name" value="reco"/>
    <property type="match status" value="1"/>
</dbReference>
<dbReference type="EMBL" id="JAWJZY010000006">
    <property type="protein sequence ID" value="MEE8659536.1"/>
    <property type="molecule type" value="Genomic_DNA"/>
</dbReference>
<dbReference type="HAMAP" id="MF_00201">
    <property type="entry name" value="RecO"/>
    <property type="match status" value="1"/>
</dbReference>
<keyword evidence="5 7" id="KW-0234">DNA repair</keyword>
<evidence type="ECO:0000313" key="9">
    <source>
        <dbReference type="EMBL" id="MEE8659536.1"/>
    </source>
</evidence>
<dbReference type="InterPro" id="IPR037278">
    <property type="entry name" value="ARFGAP/RecO"/>
</dbReference>
<keyword evidence="3 7" id="KW-0227">DNA damage</keyword>
<keyword evidence="10" id="KW-1185">Reference proteome</keyword>
<dbReference type="Proteomes" id="UP001312908">
    <property type="component" value="Unassembled WGS sequence"/>
</dbReference>
<dbReference type="RefSeq" id="WP_394820335.1">
    <property type="nucleotide sequence ID" value="NZ_JAWJZY010000006.1"/>
</dbReference>
<dbReference type="PANTHER" id="PTHR33991:SF1">
    <property type="entry name" value="DNA REPAIR PROTEIN RECO"/>
    <property type="match status" value="1"/>
</dbReference>
<dbReference type="PANTHER" id="PTHR33991">
    <property type="entry name" value="DNA REPAIR PROTEIN RECO"/>
    <property type="match status" value="1"/>
</dbReference>
<evidence type="ECO:0000313" key="10">
    <source>
        <dbReference type="Proteomes" id="UP001312908"/>
    </source>
</evidence>
<evidence type="ECO:0000256" key="4">
    <source>
        <dbReference type="ARBA" id="ARBA00023172"/>
    </source>
</evidence>
<feature type="domain" description="DNA replication/recombination mediator RecO N-terminal" evidence="8">
    <location>
        <begin position="1"/>
        <end position="71"/>
    </location>
</feature>
<dbReference type="InterPro" id="IPR012340">
    <property type="entry name" value="NA-bd_OB-fold"/>
</dbReference>
<evidence type="ECO:0000259" key="8">
    <source>
        <dbReference type="Pfam" id="PF11967"/>
    </source>
</evidence>
<comment type="function">
    <text evidence="7">Involved in DNA repair and RecF pathway recombination.</text>
</comment>
<reference evidence="9 10" key="1">
    <citation type="submission" date="2023-10" db="EMBL/GenBank/DDBJ databases">
        <title>Sorlinia euscelidii gen. nov., sp. nov., an acetic acid bacteria isolated from the gut of Euscelidius variegatus emitter.</title>
        <authorList>
            <person name="Michoud G."/>
            <person name="Marasco R."/>
            <person name="Seferji K."/>
            <person name="Gonella E."/>
            <person name="Garuglieri E."/>
            <person name="Alma A."/>
            <person name="Mapelli F."/>
            <person name="Borin S."/>
            <person name="Daffonchio D."/>
            <person name="Crotti E."/>
        </authorList>
    </citation>
    <scope>NUCLEOTIDE SEQUENCE [LARGE SCALE GENOMIC DNA]</scope>
    <source>
        <strain evidence="9 10">EV16P</strain>
    </source>
</reference>
<evidence type="ECO:0000256" key="3">
    <source>
        <dbReference type="ARBA" id="ARBA00022763"/>
    </source>
</evidence>
<keyword evidence="4 7" id="KW-0233">DNA recombination</keyword>